<name>A0A0M3HVS0_ASCLU</name>
<accession>A0A0M3HVS0</accession>
<dbReference type="GO" id="GO:0005739">
    <property type="term" value="C:mitochondrion"/>
    <property type="evidence" value="ECO:0007669"/>
    <property type="project" value="TreeGrafter"/>
</dbReference>
<dbReference type="PANTHER" id="PTHR13192:SF3">
    <property type="entry name" value="COBALAMIN TRAFFICKING PROTEIN CBLD"/>
    <property type="match status" value="1"/>
</dbReference>
<reference evidence="3" key="1">
    <citation type="submission" date="2017-02" db="UniProtKB">
        <authorList>
            <consortium name="WormBaseParasite"/>
        </authorList>
    </citation>
    <scope>IDENTIFICATION</scope>
</reference>
<organism evidence="2 3">
    <name type="scientific">Ascaris lumbricoides</name>
    <name type="common">Giant roundworm</name>
    <dbReference type="NCBI Taxonomy" id="6252"/>
    <lineage>
        <taxon>Eukaryota</taxon>
        <taxon>Metazoa</taxon>
        <taxon>Ecdysozoa</taxon>
        <taxon>Nematoda</taxon>
        <taxon>Chromadorea</taxon>
        <taxon>Rhabditida</taxon>
        <taxon>Spirurina</taxon>
        <taxon>Ascaridomorpha</taxon>
        <taxon>Ascaridoidea</taxon>
        <taxon>Ascarididae</taxon>
        <taxon>Ascaris</taxon>
    </lineage>
</organism>
<feature type="chain" id="PRO_5005656713" evidence="1">
    <location>
        <begin position="22"/>
        <end position="390"/>
    </location>
</feature>
<feature type="signal peptide" evidence="1">
    <location>
        <begin position="1"/>
        <end position="21"/>
    </location>
</feature>
<dbReference type="WBParaSite" id="ALUE_0000710301-mRNA-1">
    <property type="protein sequence ID" value="ALUE_0000710301-mRNA-1"/>
    <property type="gene ID" value="ALUE_0000710301"/>
</dbReference>
<evidence type="ECO:0000256" key="1">
    <source>
        <dbReference type="SAM" id="SignalP"/>
    </source>
</evidence>
<dbReference type="Pfam" id="PF10229">
    <property type="entry name" value="MMADHC"/>
    <property type="match status" value="3"/>
</dbReference>
<dbReference type="Proteomes" id="UP000036681">
    <property type="component" value="Unplaced"/>
</dbReference>
<keyword evidence="2" id="KW-1185">Reference proteome</keyword>
<dbReference type="PANTHER" id="PTHR13192">
    <property type="entry name" value="MY011 PROTEIN"/>
    <property type="match status" value="1"/>
</dbReference>
<evidence type="ECO:0000313" key="2">
    <source>
        <dbReference type="Proteomes" id="UP000036681"/>
    </source>
</evidence>
<protein>
    <submittedName>
        <fullName evidence="3">Methylmalonic aciduria and homocystinuria type D-like protein, mitochondrial</fullName>
    </submittedName>
</protein>
<dbReference type="InterPro" id="IPR019362">
    <property type="entry name" value="MMADHC"/>
</dbReference>
<evidence type="ECO:0000313" key="3">
    <source>
        <dbReference type="WBParaSite" id="ALUE_0000710301-mRNA-1"/>
    </source>
</evidence>
<dbReference type="AlphaFoldDB" id="A0A0M3HVS0"/>
<dbReference type="GO" id="GO:0009235">
    <property type="term" value="P:cobalamin metabolic process"/>
    <property type="evidence" value="ECO:0007669"/>
    <property type="project" value="InterPro"/>
</dbReference>
<proteinExistence type="predicted"/>
<sequence length="390" mass="43587">MSMRSLLQSFLLSLLKVVVYCSSMRHIVSRMRAFSTQIRQDSHVVVYVTRDIGRQNTLLGPSKQFPFPGDVSSKLAFDLANEEMKTQPKLDVPSVSVGEILEKSTNNVKRSPSNPGDQFSAKSIELTASECPRLLKKDLKELFPGIDLSQRDICVINLTQKTDTDMSAWSTEMEIERMQLTSAASNHYFDLRIARMCCMFYAGSFTRVFNIHNFYHAFYNASSELTQQEFIESATAICDALHRLGYWADFIDPSSGRPYLGKFTNATLFETDDRYRSLGFKITDLGCCKYLGKFTNATLFETDDRYRSLGFKITDLGCCKILEHALWGTNAFVGTIFTDAPLGSAAVGEILDKILEHALWGTNAFVGTIFTDAPLGSAAVGEILDKVNAE</sequence>
<keyword evidence="1" id="KW-0732">Signal</keyword>